<accession>A0A8H6SNM6</accession>
<name>A0A8H6SNM6_MYCCL</name>
<sequence>MHVAPIHKLPPELMSLIFLHATDAPVVIGDCPFTSNRPLLPASVCRRWRAICLSTPSLWTSLRVFLRDVDATAQHQLTDIFELWLVRAGRMPLDLVVERSERCQGLGPLLELLYRHETTLRSLELTLDDALADPKLHDQLSKVEHVVLRPRRGLDGFDSSVRVTAWRDAPRLRRAEISYIDVENIDLPWRQLTHLTIHHNIDATFAFLHQSPELEYFCMRDAVSRPGTYPSRLKLQRLHTLRISTTIHGYFLDGLDLPALRVLELEIFSSADAMARLVALATHSRWKLRRYSCRDVCASADILAYTLVDLTRNPLPLFLPNLRALTALRWDPHNGEALQRTLKFVSSRFEGVPGAVRLKEFRTSFTPNSDPALKAAVREFLGSLADAGLEYIERSIGLAEILELGCGAGVPATQVLVSHEKEFAVTGNDISAAQIALAKEHVPKAKAFIQGDMLGLDFPAASLDAVLAFYSIFHLAAEEQGKMIEKIYGWLKPGGWFLCNFGVEEGDIKREGWFKPEVTMYSSGLGVEGTREVFKQEKLAGFKVVVDSVAVETVGRFEERFHWIMAQKEA</sequence>
<dbReference type="Gene3D" id="3.40.50.150">
    <property type="entry name" value="Vaccinia Virus protein VP39"/>
    <property type="match status" value="1"/>
</dbReference>
<gene>
    <name evidence="4" type="ORF">HMN09_00866900</name>
</gene>
<comment type="caution">
    <text evidence="4">The sequence shown here is derived from an EMBL/GenBank/DDBJ whole genome shotgun (WGS) entry which is preliminary data.</text>
</comment>
<dbReference type="OrthoDB" id="540004at2759"/>
<dbReference type="GO" id="GO:0032259">
    <property type="term" value="P:methylation"/>
    <property type="evidence" value="ECO:0007669"/>
    <property type="project" value="UniProtKB-KW"/>
</dbReference>
<dbReference type="PANTHER" id="PTHR43861:SF1">
    <property type="entry name" value="TRANS-ACONITATE 2-METHYLTRANSFERASE"/>
    <property type="match status" value="1"/>
</dbReference>
<keyword evidence="2" id="KW-0808">Transferase</keyword>
<dbReference type="InterPro" id="IPR041698">
    <property type="entry name" value="Methyltransf_25"/>
</dbReference>
<dbReference type="GO" id="GO:0008168">
    <property type="term" value="F:methyltransferase activity"/>
    <property type="evidence" value="ECO:0007669"/>
    <property type="project" value="UniProtKB-KW"/>
</dbReference>
<evidence type="ECO:0000256" key="1">
    <source>
        <dbReference type="ARBA" id="ARBA00022603"/>
    </source>
</evidence>
<evidence type="ECO:0000313" key="4">
    <source>
        <dbReference type="EMBL" id="KAF7302333.1"/>
    </source>
</evidence>
<dbReference type="InterPro" id="IPR029063">
    <property type="entry name" value="SAM-dependent_MTases_sf"/>
</dbReference>
<reference evidence="4" key="1">
    <citation type="submission" date="2020-05" db="EMBL/GenBank/DDBJ databases">
        <title>Mycena genomes resolve the evolution of fungal bioluminescence.</title>
        <authorList>
            <person name="Tsai I.J."/>
        </authorList>
    </citation>
    <scope>NUCLEOTIDE SEQUENCE</scope>
    <source>
        <strain evidence="4">110903Hualien_Pintung</strain>
    </source>
</reference>
<proteinExistence type="predicted"/>
<dbReference type="EMBL" id="JACAZE010000012">
    <property type="protein sequence ID" value="KAF7302333.1"/>
    <property type="molecule type" value="Genomic_DNA"/>
</dbReference>
<feature type="domain" description="Methyltransferase" evidence="3">
    <location>
        <begin position="401"/>
        <end position="495"/>
    </location>
</feature>
<dbReference type="PANTHER" id="PTHR43861">
    <property type="entry name" value="TRANS-ACONITATE 2-METHYLTRANSFERASE-RELATED"/>
    <property type="match status" value="1"/>
</dbReference>
<evidence type="ECO:0000256" key="2">
    <source>
        <dbReference type="ARBA" id="ARBA00022679"/>
    </source>
</evidence>
<dbReference type="Pfam" id="PF13649">
    <property type="entry name" value="Methyltransf_25"/>
    <property type="match status" value="1"/>
</dbReference>
<dbReference type="SUPFAM" id="SSF53335">
    <property type="entry name" value="S-adenosyl-L-methionine-dependent methyltransferases"/>
    <property type="match status" value="1"/>
</dbReference>
<dbReference type="AlphaFoldDB" id="A0A8H6SNM6"/>
<keyword evidence="5" id="KW-1185">Reference proteome</keyword>
<dbReference type="CDD" id="cd02440">
    <property type="entry name" value="AdoMet_MTases"/>
    <property type="match status" value="1"/>
</dbReference>
<organism evidence="4 5">
    <name type="scientific">Mycena chlorophos</name>
    <name type="common">Agaric fungus</name>
    <name type="synonym">Agaricus chlorophos</name>
    <dbReference type="NCBI Taxonomy" id="658473"/>
    <lineage>
        <taxon>Eukaryota</taxon>
        <taxon>Fungi</taxon>
        <taxon>Dikarya</taxon>
        <taxon>Basidiomycota</taxon>
        <taxon>Agaricomycotina</taxon>
        <taxon>Agaricomycetes</taxon>
        <taxon>Agaricomycetidae</taxon>
        <taxon>Agaricales</taxon>
        <taxon>Marasmiineae</taxon>
        <taxon>Mycenaceae</taxon>
        <taxon>Mycena</taxon>
    </lineage>
</organism>
<evidence type="ECO:0000259" key="3">
    <source>
        <dbReference type="Pfam" id="PF13649"/>
    </source>
</evidence>
<protein>
    <recommendedName>
        <fullName evidence="3">Methyltransferase domain-containing protein</fullName>
    </recommendedName>
</protein>
<keyword evidence="1" id="KW-0489">Methyltransferase</keyword>
<dbReference type="Gene3D" id="1.20.1280.50">
    <property type="match status" value="1"/>
</dbReference>
<dbReference type="Proteomes" id="UP000613580">
    <property type="component" value="Unassembled WGS sequence"/>
</dbReference>
<evidence type="ECO:0000313" key="5">
    <source>
        <dbReference type="Proteomes" id="UP000613580"/>
    </source>
</evidence>